<proteinExistence type="predicted"/>
<gene>
    <name evidence="1" type="ORF">RclHR1_10970001</name>
</gene>
<sequence>MVCLSFYRKLTFRLEILAISFSDSWRMNKEHIGSWRFSSFSWDRLDIGDSVVIILKVWTWILIISQVSDEIPARKFGSTETR</sequence>
<protein>
    <submittedName>
        <fullName evidence="1">Uncharacterized protein</fullName>
    </submittedName>
</protein>
<dbReference type="AlphaFoldDB" id="A0A2Z6Q2Y9"/>
<comment type="caution">
    <text evidence="1">The sequence shown here is derived from an EMBL/GenBank/DDBJ whole genome shotgun (WGS) entry which is preliminary data.</text>
</comment>
<keyword evidence="2" id="KW-1185">Reference proteome</keyword>
<dbReference type="Proteomes" id="UP000247702">
    <property type="component" value="Unassembled WGS sequence"/>
</dbReference>
<name>A0A2Z6Q2Y9_9GLOM</name>
<dbReference type="EMBL" id="BEXD01000110">
    <property type="protein sequence ID" value="GBB84340.1"/>
    <property type="molecule type" value="Genomic_DNA"/>
</dbReference>
<accession>A0A2Z6Q2Y9</accession>
<evidence type="ECO:0000313" key="1">
    <source>
        <dbReference type="EMBL" id="GBB84340.1"/>
    </source>
</evidence>
<organism evidence="1 2">
    <name type="scientific">Rhizophagus clarus</name>
    <dbReference type="NCBI Taxonomy" id="94130"/>
    <lineage>
        <taxon>Eukaryota</taxon>
        <taxon>Fungi</taxon>
        <taxon>Fungi incertae sedis</taxon>
        <taxon>Mucoromycota</taxon>
        <taxon>Glomeromycotina</taxon>
        <taxon>Glomeromycetes</taxon>
        <taxon>Glomerales</taxon>
        <taxon>Glomeraceae</taxon>
        <taxon>Rhizophagus</taxon>
    </lineage>
</organism>
<evidence type="ECO:0000313" key="2">
    <source>
        <dbReference type="Proteomes" id="UP000247702"/>
    </source>
</evidence>
<reference evidence="1 2" key="1">
    <citation type="submission" date="2017-11" db="EMBL/GenBank/DDBJ databases">
        <title>The genome of Rhizophagus clarus HR1 reveals common genetic basis of auxotrophy among arbuscular mycorrhizal fungi.</title>
        <authorList>
            <person name="Kobayashi Y."/>
        </authorList>
    </citation>
    <scope>NUCLEOTIDE SEQUENCE [LARGE SCALE GENOMIC DNA]</scope>
    <source>
        <strain evidence="1 2">HR1</strain>
    </source>
</reference>